<dbReference type="Proteomes" id="UP001519460">
    <property type="component" value="Unassembled WGS sequence"/>
</dbReference>
<proteinExistence type="predicted"/>
<dbReference type="EMBL" id="JACVVK020000308">
    <property type="protein sequence ID" value="KAK7479209.1"/>
    <property type="molecule type" value="Genomic_DNA"/>
</dbReference>
<evidence type="ECO:0000256" key="1">
    <source>
        <dbReference type="SAM" id="MobiDB-lite"/>
    </source>
</evidence>
<evidence type="ECO:0000313" key="2">
    <source>
        <dbReference type="EMBL" id="KAK7479209.1"/>
    </source>
</evidence>
<evidence type="ECO:0000313" key="3">
    <source>
        <dbReference type="Proteomes" id="UP001519460"/>
    </source>
</evidence>
<organism evidence="2 3">
    <name type="scientific">Batillaria attramentaria</name>
    <dbReference type="NCBI Taxonomy" id="370345"/>
    <lineage>
        <taxon>Eukaryota</taxon>
        <taxon>Metazoa</taxon>
        <taxon>Spiralia</taxon>
        <taxon>Lophotrochozoa</taxon>
        <taxon>Mollusca</taxon>
        <taxon>Gastropoda</taxon>
        <taxon>Caenogastropoda</taxon>
        <taxon>Sorbeoconcha</taxon>
        <taxon>Cerithioidea</taxon>
        <taxon>Batillariidae</taxon>
        <taxon>Batillaria</taxon>
    </lineage>
</organism>
<feature type="region of interest" description="Disordered" evidence="1">
    <location>
        <begin position="38"/>
        <end position="80"/>
    </location>
</feature>
<feature type="compositionally biased region" description="Polar residues" evidence="1">
    <location>
        <begin position="61"/>
        <end position="80"/>
    </location>
</feature>
<keyword evidence="3" id="KW-1185">Reference proteome</keyword>
<dbReference type="AlphaFoldDB" id="A0ABD0JVU5"/>
<comment type="caution">
    <text evidence="2">The sequence shown here is derived from an EMBL/GenBank/DDBJ whole genome shotgun (WGS) entry which is preliminary data.</text>
</comment>
<sequence length="80" mass="8600">MTDSQRCAVVLCRSLTTKTRGTAQARQEFLWASTRRAGLGERHGSGTRGTDIRVAPLWSRETASSSIGEAPSSTIAPLTH</sequence>
<gene>
    <name evidence="2" type="ORF">BaRGS_00029553</name>
</gene>
<reference evidence="2 3" key="1">
    <citation type="journal article" date="2023" name="Sci. Data">
        <title>Genome assembly of the Korean intertidal mud-creeper Batillaria attramentaria.</title>
        <authorList>
            <person name="Patra A.K."/>
            <person name="Ho P.T."/>
            <person name="Jun S."/>
            <person name="Lee S.J."/>
            <person name="Kim Y."/>
            <person name="Won Y.J."/>
        </authorList>
    </citation>
    <scope>NUCLEOTIDE SEQUENCE [LARGE SCALE GENOMIC DNA]</scope>
    <source>
        <strain evidence="2">Wonlab-2016</strain>
    </source>
</reference>
<accession>A0ABD0JVU5</accession>
<name>A0ABD0JVU5_9CAEN</name>
<protein>
    <submittedName>
        <fullName evidence="2">Uncharacterized protein</fullName>
    </submittedName>
</protein>